<dbReference type="EMBL" id="CM055094">
    <property type="protein sequence ID" value="KAJ7563814.1"/>
    <property type="molecule type" value="Genomic_DNA"/>
</dbReference>
<comment type="caution">
    <text evidence="1">The sequence shown here is derived from an EMBL/GenBank/DDBJ whole genome shotgun (WGS) entry which is preliminary data.</text>
</comment>
<protein>
    <submittedName>
        <fullName evidence="1">Uncharacterized protein</fullName>
    </submittedName>
</protein>
<evidence type="ECO:0000313" key="1">
    <source>
        <dbReference type="EMBL" id="KAJ7563814.1"/>
    </source>
</evidence>
<keyword evidence="2" id="KW-1185">Reference proteome</keyword>
<name>A0ACC2EBB2_DIPCM</name>
<gene>
    <name evidence="1" type="ORF">O6H91_03G126700</name>
</gene>
<sequence>MILSSNSFNMGQIPWPNTLSLMITIAILCNDVHLSSAKFQISPTNNSIVSRLINTYNTSNLYCFGSNCSNTDGCRNESSDTSAIWQTKIRQEFREWVYRVKDQNTKGGFNRSVPVKVDMYAEVRSTIIVDKSGNADYATIQAAIDAVPLFNTRRITIFVSAGVYQEKIVVPECKPFITLQGAGSAVTKIVWHDTASTVDGRGSFIGTFQSASVAINAPNFIARGITFKNSASLNHQGVAPGQAVALQVSGDMTAFYDCHFIGCQDTLYDRQGRHYFRDCYIEGSIDFIFGDGRSLYKDCELHATGSGWLTAQKRQDPTENTGFSFVNCRVTGAGLFYLGRAWGPFSRVVFLFSFIENIITPSGWDDWGDPSRDRTVFYGQYRCSGPGANVKDRVAWSYALTEAEAEPFMDANFIDGHDWLPCL</sequence>
<evidence type="ECO:0000313" key="2">
    <source>
        <dbReference type="Proteomes" id="UP001162992"/>
    </source>
</evidence>
<organism evidence="1 2">
    <name type="scientific">Diphasiastrum complanatum</name>
    <name type="common">Issler's clubmoss</name>
    <name type="synonym">Lycopodium complanatum</name>
    <dbReference type="NCBI Taxonomy" id="34168"/>
    <lineage>
        <taxon>Eukaryota</taxon>
        <taxon>Viridiplantae</taxon>
        <taxon>Streptophyta</taxon>
        <taxon>Embryophyta</taxon>
        <taxon>Tracheophyta</taxon>
        <taxon>Lycopodiopsida</taxon>
        <taxon>Lycopodiales</taxon>
        <taxon>Lycopodiaceae</taxon>
        <taxon>Lycopodioideae</taxon>
        <taxon>Diphasiastrum</taxon>
    </lineage>
</organism>
<accession>A0ACC2EBB2</accession>
<reference evidence="2" key="1">
    <citation type="journal article" date="2024" name="Proc. Natl. Acad. Sci. U.S.A.">
        <title>Extraordinary preservation of gene collinearity over three hundred million years revealed in homosporous lycophytes.</title>
        <authorList>
            <person name="Li C."/>
            <person name="Wickell D."/>
            <person name="Kuo L.Y."/>
            <person name="Chen X."/>
            <person name="Nie B."/>
            <person name="Liao X."/>
            <person name="Peng D."/>
            <person name="Ji J."/>
            <person name="Jenkins J."/>
            <person name="Williams M."/>
            <person name="Shu S."/>
            <person name="Plott C."/>
            <person name="Barry K."/>
            <person name="Rajasekar S."/>
            <person name="Grimwood J."/>
            <person name="Han X."/>
            <person name="Sun S."/>
            <person name="Hou Z."/>
            <person name="He W."/>
            <person name="Dai G."/>
            <person name="Sun C."/>
            <person name="Schmutz J."/>
            <person name="Leebens-Mack J.H."/>
            <person name="Li F.W."/>
            <person name="Wang L."/>
        </authorList>
    </citation>
    <scope>NUCLEOTIDE SEQUENCE [LARGE SCALE GENOMIC DNA]</scope>
    <source>
        <strain evidence="2">cv. PW_Plant_1</strain>
    </source>
</reference>
<dbReference type="Proteomes" id="UP001162992">
    <property type="component" value="Chromosome 3"/>
</dbReference>
<proteinExistence type="predicted"/>